<evidence type="ECO:0000256" key="1">
    <source>
        <dbReference type="ARBA" id="ARBA00008918"/>
    </source>
</evidence>
<dbReference type="CDD" id="cd07813">
    <property type="entry name" value="COQ10p_like"/>
    <property type="match status" value="1"/>
</dbReference>
<evidence type="ECO:0000256" key="2">
    <source>
        <dbReference type="ARBA" id="ARBA00022649"/>
    </source>
</evidence>
<accession>A0ABM7MCJ1</accession>
<dbReference type="Pfam" id="PF03364">
    <property type="entry name" value="Polyketide_cyc"/>
    <property type="match status" value="1"/>
</dbReference>
<dbReference type="PANTHER" id="PTHR12901:SF10">
    <property type="entry name" value="COENZYME Q-BINDING PROTEIN COQ10, MITOCHONDRIAL"/>
    <property type="match status" value="1"/>
</dbReference>
<dbReference type="SUPFAM" id="SSF55961">
    <property type="entry name" value="Bet v1-like"/>
    <property type="match status" value="1"/>
</dbReference>
<evidence type="ECO:0000313" key="5">
    <source>
        <dbReference type="Proteomes" id="UP001054820"/>
    </source>
</evidence>
<feature type="domain" description="Coenzyme Q-binding protein COQ10 START" evidence="3">
    <location>
        <begin position="27"/>
        <end position="151"/>
    </location>
</feature>
<dbReference type="PANTHER" id="PTHR12901">
    <property type="entry name" value="SPERM PROTEIN HOMOLOG"/>
    <property type="match status" value="1"/>
</dbReference>
<evidence type="ECO:0000313" key="4">
    <source>
        <dbReference type="EMBL" id="BCN93108.1"/>
    </source>
</evidence>
<comment type="similarity">
    <text evidence="1">Belongs to the ribosome association toxin RatA family.</text>
</comment>
<dbReference type="InterPro" id="IPR023393">
    <property type="entry name" value="START-like_dom_sf"/>
</dbReference>
<protein>
    <submittedName>
        <fullName evidence="4">Ubiquinone-binding protein</fullName>
    </submittedName>
</protein>
<keyword evidence="2" id="KW-1277">Toxin-antitoxin system</keyword>
<evidence type="ECO:0000259" key="3">
    <source>
        <dbReference type="Pfam" id="PF03364"/>
    </source>
</evidence>
<dbReference type="InterPro" id="IPR044996">
    <property type="entry name" value="COQ10-like"/>
</dbReference>
<organism evidence="4 5">
    <name type="scientific">Thiomicrorhabdus immobilis</name>
    <dbReference type="NCBI Taxonomy" id="2791037"/>
    <lineage>
        <taxon>Bacteria</taxon>
        <taxon>Pseudomonadati</taxon>
        <taxon>Pseudomonadota</taxon>
        <taxon>Gammaproteobacteria</taxon>
        <taxon>Thiotrichales</taxon>
        <taxon>Piscirickettsiaceae</taxon>
        <taxon>Thiomicrorhabdus</taxon>
    </lineage>
</organism>
<keyword evidence="5" id="KW-1185">Reference proteome</keyword>
<dbReference type="InterPro" id="IPR005031">
    <property type="entry name" value="COQ10_START"/>
</dbReference>
<dbReference type="Proteomes" id="UP001054820">
    <property type="component" value="Chromosome"/>
</dbReference>
<dbReference type="EMBL" id="AP024202">
    <property type="protein sequence ID" value="BCN93108.1"/>
    <property type="molecule type" value="Genomic_DNA"/>
</dbReference>
<dbReference type="Gene3D" id="3.30.530.20">
    <property type="match status" value="1"/>
</dbReference>
<name>A0ABM7MCJ1_9GAMM</name>
<dbReference type="RefSeq" id="WP_375540382.1">
    <property type="nucleotide sequence ID" value="NZ_AP024202.1"/>
</dbReference>
<sequence>MLALILYLKFPIGIEKPMKKIARTALLPYSAEQLYAIVNDVKSYPEFLPWCGGSEVISESDYEMQASVTIAKAGIKQTFKTRNHLVPGQRIEMHLLDGPFKFLRGEWEFKVLDVDACKILFEVEFEVSNGILNAAIGPVFEHIASTLVDSFCERAKQIYA</sequence>
<reference evidence="4" key="1">
    <citation type="journal article" date="2022" name="Arch. Microbiol.">
        <title>Thiomicrorhabdus immobilis sp. nov., a mesophilic sulfur-oxidizing bacterium isolated from sediment of a brackish lake in northern Japan.</title>
        <authorList>
            <person name="Kojima H."/>
            <person name="Mochizuki J."/>
            <person name="Kanda M."/>
            <person name="Watanabe T."/>
            <person name="Fukui M."/>
        </authorList>
    </citation>
    <scope>NUCLEOTIDE SEQUENCE</scope>
    <source>
        <strain evidence="4">Am19</strain>
    </source>
</reference>
<gene>
    <name evidence="4" type="ORF">THMIRHAM_08930</name>
</gene>
<proteinExistence type="inferred from homology"/>
<keyword evidence="4" id="KW-0830">Ubiquinone</keyword>